<evidence type="ECO:0000256" key="6">
    <source>
        <dbReference type="ARBA" id="ARBA00052558"/>
    </source>
</evidence>
<dbReference type="AlphaFoldDB" id="A0A1I2LYK0"/>
<dbReference type="InterPro" id="IPR004597">
    <property type="entry name" value="Tag"/>
</dbReference>
<sequence length="190" mass="22223">MKTRCEWCLKNELYIDYHDKEWGVPLHDDQKLFEFLLLEGVQAGLSWLTVLKKRENYRKAYDDFDPVKVAVYDEAKLNELLQNEGLIRNRLKIAASVNNAKCFLEVQKEFGSFDRYIWSFVDFKPIVNYFESLSEVPAKTPLSDLISKDLKKRGFKFVGSTIVYAHMQATGMVNDHLVSCFRHAELKDKK</sequence>
<reference evidence="10 11" key="1">
    <citation type="submission" date="2016-10" db="EMBL/GenBank/DDBJ databases">
        <authorList>
            <person name="de Groot N.N."/>
        </authorList>
    </citation>
    <scope>NUCLEOTIDE SEQUENCE [LARGE SCALE GENOMIC DNA]</scope>
    <source>
        <strain evidence="10 11">CGMCC 1.9156</strain>
    </source>
</reference>
<evidence type="ECO:0000256" key="3">
    <source>
        <dbReference type="ARBA" id="ARBA00022801"/>
    </source>
</evidence>
<proteinExistence type="predicted"/>
<gene>
    <name evidence="10" type="ORF">SAMN05216283_11726</name>
</gene>
<dbReference type="SUPFAM" id="SSF48150">
    <property type="entry name" value="DNA-glycosylase"/>
    <property type="match status" value="1"/>
</dbReference>
<keyword evidence="4 9" id="KW-0862">Zinc</keyword>
<evidence type="ECO:0000256" key="7">
    <source>
        <dbReference type="ARBA" id="ARBA00057608"/>
    </source>
</evidence>
<evidence type="ECO:0000313" key="10">
    <source>
        <dbReference type="EMBL" id="SFF82407.1"/>
    </source>
</evidence>
<name>A0A1I2LYK0_9BACT</name>
<dbReference type="GO" id="GO:0006284">
    <property type="term" value="P:base-excision repair"/>
    <property type="evidence" value="ECO:0007669"/>
    <property type="project" value="InterPro"/>
</dbReference>
<evidence type="ECO:0000256" key="4">
    <source>
        <dbReference type="ARBA" id="ARBA00022833"/>
    </source>
</evidence>
<evidence type="ECO:0000256" key="9">
    <source>
        <dbReference type="PIRSR" id="PIRSR604597-1"/>
    </source>
</evidence>
<keyword evidence="5" id="KW-0234">DNA repair</keyword>
<dbReference type="PANTHER" id="PTHR31116:SF29">
    <property type="entry name" value="DNA GLYCOSYLASE SUPERFAMILY PROTEIN"/>
    <property type="match status" value="1"/>
</dbReference>
<evidence type="ECO:0000313" key="11">
    <source>
        <dbReference type="Proteomes" id="UP000198964"/>
    </source>
</evidence>
<evidence type="ECO:0000256" key="5">
    <source>
        <dbReference type="ARBA" id="ARBA00023204"/>
    </source>
</evidence>
<feature type="binding site" evidence="9">
    <location>
        <position position="180"/>
    </location>
    <ligand>
        <name>Zn(2+)</name>
        <dbReference type="ChEBI" id="CHEBI:29105"/>
    </ligand>
</feature>
<dbReference type="EMBL" id="FONW01000017">
    <property type="protein sequence ID" value="SFF82407.1"/>
    <property type="molecule type" value="Genomic_DNA"/>
</dbReference>
<keyword evidence="1 9" id="KW-0479">Metal-binding</keyword>
<dbReference type="NCBIfam" id="TIGR00624">
    <property type="entry name" value="tag"/>
    <property type="match status" value="1"/>
</dbReference>
<comment type="function">
    <text evidence="7">Hydrolysis of the deoxyribose N-glycosidic bond to excise 3-methyladenine from the damaged DNA polymer formed by alkylation lesions.</text>
</comment>
<comment type="catalytic activity">
    <reaction evidence="6">
        <text>Hydrolysis of alkylated DNA, releasing 3-methyladenine.</text>
        <dbReference type="EC" id="3.2.2.20"/>
    </reaction>
</comment>
<dbReference type="GO" id="GO:0046872">
    <property type="term" value="F:metal ion binding"/>
    <property type="evidence" value="ECO:0007669"/>
    <property type="project" value="UniProtKB-KW"/>
</dbReference>
<accession>A0A1I2LYK0</accession>
<keyword evidence="3" id="KW-0378">Hydrolase</keyword>
<evidence type="ECO:0000256" key="2">
    <source>
        <dbReference type="ARBA" id="ARBA00022763"/>
    </source>
</evidence>
<evidence type="ECO:0000256" key="8">
    <source>
        <dbReference type="ARBA" id="ARBA00066766"/>
    </source>
</evidence>
<evidence type="ECO:0000256" key="1">
    <source>
        <dbReference type="ARBA" id="ARBA00022723"/>
    </source>
</evidence>
<dbReference type="Proteomes" id="UP000198964">
    <property type="component" value="Unassembled WGS sequence"/>
</dbReference>
<dbReference type="FunFam" id="1.10.340.30:FF:000009">
    <property type="entry name" value="DNA-3-methyladenine glycosylase I"/>
    <property type="match status" value="1"/>
</dbReference>
<keyword evidence="11" id="KW-1185">Reference proteome</keyword>
<dbReference type="Gene3D" id="1.10.340.30">
    <property type="entry name" value="Hypothetical protein, domain 2"/>
    <property type="match status" value="1"/>
</dbReference>
<feature type="binding site" evidence="9">
    <location>
        <position position="176"/>
    </location>
    <ligand>
        <name>Zn(2+)</name>
        <dbReference type="ChEBI" id="CHEBI:29105"/>
    </ligand>
</feature>
<protein>
    <recommendedName>
        <fullName evidence="8">DNA-3-methyladenine glycosylase I</fullName>
        <ecNumber evidence="8">3.2.2.20</ecNumber>
    </recommendedName>
</protein>
<dbReference type="GO" id="GO:0008725">
    <property type="term" value="F:DNA-3-methyladenine glycosylase activity"/>
    <property type="evidence" value="ECO:0007669"/>
    <property type="project" value="UniProtKB-EC"/>
</dbReference>
<dbReference type="InterPro" id="IPR005019">
    <property type="entry name" value="Adenine_glyco"/>
</dbReference>
<dbReference type="InterPro" id="IPR011257">
    <property type="entry name" value="DNA_glycosylase"/>
</dbReference>
<dbReference type="Pfam" id="PF03352">
    <property type="entry name" value="Adenine_glyco"/>
    <property type="match status" value="1"/>
</dbReference>
<dbReference type="PANTHER" id="PTHR31116">
    <property type="entry name" value="OS04G0501200 PROTEIN"/>
    <property type="match status" value="1"/>
</dbReference>
<feature type="binding site" evidence="9">
    <location>
        <position position="18"/>
    </location>
    <ligand>
        <name>Zn(2+)</name>
        <dbReference type="ChEBI" id="CHEBI:29105"/>
    </ligand>
</feature>
<organism evidence="10 11">
    <name type="scientific">Sunxiuqinia elliptica</name>
    <dbReference type="NCBI Taxonomy" id="655355"/>
    <lineage>
        <taxon>Bacteria</taxon>
        <taxon>Pseudomonadati</taxon>
        <taxon>Bacteroidota</taxon>
        <taxon>Bacteroidia</taxon>
        <taxon>Marinilabiliales</taxon>
        <taxon>Prolixibacteraceae</taxon>
        <taxon>Sunxiuqinia</taxon>
    </lineage>
</organism>
<dbReference type="RefSeq" id="WP_093921596.1">
    <property type="nucleotide sequence ID" value="NZ_FONW01000017.1"/>
</dbReference>
<feature type="binding site" evidence="9">
    <location>
        <position position="5"/>
    </location>
    <ligand>
        <name>Zn(2+)</name>
        <dbReference type="ChEBI" id="CHEBI:29105"/>
    </ligand>
</feature>
<keyword evidence="2" id="KW-0227">DNA damage</keyword>
<dbReference type="EC" id="3.2.2.20" evidence="8"/>